<dbReference type="SUPFAM" id="SSF55718">
    <property type="entry name" value="SCP-like"/>
    <property type="match status" value="1"/>
</dbReference>
<dbReference type="InterPro" id="IPR036527">
    <property type="entry name" value="SCP2_sterol-bd_dom_sf"/>
</dbReference>
<dbReference type="PANTHER" id="PTHR38693">
    <property type="entry name" value="UBIQUINONE BIOSYNTHESIS PROTEIN UBIJ"/>
    <property type="match status" value="1"/>
</dbReference>
<comment type="similarity">
    <text evidence="1">Belongs to the UbiJ family.</text>
</comment>
<dbReference type="Proteomes" id="UP000663281">
    <property type="component" value="Chromosome"/>
</dbReference>
<dbReference type="InterPro" id="IPR003033">
    <property type="entry name" value="SCP2_sterol-bd_dom"/>
</dbReference>
<name>A0A974XP15_9GAMM</name>
<dbReference type="AlphaFoldDB" id="A0A974XP15"/>
<evidence type="ECO:0000313" key="3">
    <source>
        <dbReference type="EMBL" id="QSX31960.1"/>
    </source>
</evidence>
<keyword evidence="4" id="KW-1185">Reference proteome</keyword>
<keyword evidence="1" id="KW-0963">Cytoplasm</keyword>
<keyword evidence="1" id="KW-0831">Ubiquinone biosynthesis</keyword>
<proteinExistence type="inferred from homology"/>
<reference evidence="3 4" key="1">
    <citation type="submission" date="2021-03" db="EMBL/GenBank/DDBJ databases">
        <title>Novel species identification of genus Shewanella.</title>
        <authorList>
            <person name="Liu G."/>
            <person name="Zhang Q."/>
        </authorList>
    </citation>
    <scope>NUCLEOTIDE SEQUENCE [LARGE SCALE GENOMIC DNA]</scope>
    <source>
        <strain evidence="3 4">FJAT-53726</strain>
    </source>
</reference>
<dbReference type="InterPro" id="IPR038989">
    <property type="entry name" value="UbiJ"/>
</dbReference>
<feature type="domain" description="SCP2" evidence="2">
    <location>
        <begin position="18"/>
        <end position="112"/>
    </location>
</feature>
<protein>
    <recommendedName>
        <fullName evidence="1">Ubiquinone biosynthesis accessory factor UbiJ</fullName>
    </recommendedName>
</protein>
<dbReference type="PANTHER" id="PTHR38693:SF1">
    <property type="entry name" value="UBIQUINONE BIOSYNTHESIS ACCESSORY FACTOR UBIJ"/>
    <property type="match status" value="1"/>
</dbReference>
<comment type="subcellular location">
    <subcellularLocation>
        <location evidence="1">Cytoplasm</location>
    </subcellularLocation>
</comment>
<gene>
    <name evidence="1" type="primary">ubiJ</name>
    <name evidence="3" type="ORF">JYB88_16235</name>
</gene>
<evidence type="ECO:0000313" key="4">
    <source>
        <dbReference type="Proteomes" id="UP000663281"/>
    </source>
</evidence>
<organism evidence="3 4">
    <name type="scientific">Shewanella cyperi</name>
    <dbReference type="NCBI Taxonomy" id="2814292"/>
    <lineage>
        <taxon>Bacteria</taxon>
        <taxon>Pseudomonadati</taxon>
        <taxon>Pseudomonadota</taxon>
        <taxon>Gammaproteobacteria</taxon>
        <taxon>Alteromonadales</taxon>
        <taxon>Shewanellaceae</taxon>
        <taxon>Shewanella</taxon>
    </lineage>
</organism>
<evidence type="ECO:0000259" key="2">
    <source>
        <dbReference type="Pfam" id="PF02036"/>
    </source>
</evidence>
<dbReference type="HAMAP" id="MF_02215">
    <property type="entry name" value="UbiJ"/>
    <property type="match status" value="1"/>
</dbReference>
<dbReference type="KEGG" id="scyp:JYB88_16235"/>
<dbReference type="Pfam" id="PF02036">
    <property type="entry name" value="SCP2"/>
    <property type="match status" value="1"/>
</dbReference>
<dbReference type="GO" id="GO:0005737">
    <property type="term" value="C:cytoplasm"/>
    <property type="evidence" value="ECO:0007669"/>
    <property type="project" value="UniProtKB-SubCell"/>
</dbReference>
<comment type="function">
    <text evidence="1">Required for ubiquinone (coenzyme Q) biosynthesis. Binds hydrophobic ubiquinone biosynthetic intermediates via its SCP2 domain and is essential for the stability of the Ubi complex. May constitute a docking platform where Ubi enzymes assemble and access their SCP2-bound polyprenyl substrates.</text>
</comment>
<sequence length="204" mass="22862">MQRELALLACGAIELAFNGLLKQSGAQLRSYGLNGKVIAIELKELPFPLYLIFDQTVLVLSRYEAEPSVAVKADLACLYQLSRGANLSALIKQDKLELDGDLHALQGLSRLMTEQRFDFGEPLSRWIGDGATHRLQSGLGQLGQELRRITGKSLDHMAQLATEEYRLAPQRIEFIAQCDAIEDLARDTDAQIQRLQHLRERFSL</sequence>
<evidence type="ECO:0000256" key="1">
    <source>
        <dbReference type="HAMAP-Rule" id="MF_02215"/>
    </source>
</evidence>
<comment type="pathway">
    <text evidence="1">Cofactor biosynthesis; ubiquinone biosynthesis.</text>
</comment>
<dbReference type="EMBL" id="CP071504">
    <property type="protein sequence ID" value="QSX31960.1"/>
    <property type="molecule type" value="Genomic_DNA"/>
</dbReference>
<accession>A0A974XP15</accession>
<dbReference type="GO" id="GO:0006744">
    <property type="term" value="P:ubiquinone biosynthetic process"/>
    <property type="evidence" value="ECO:0007669"/>
    <property type="project" value="UniProtKB-UniRule"/>
</dbReference>